<name>A0A558BR96_9BACT</name>
<keyword evidence="4" id="KW-1185">Reference proteome</keyword>
<evidence type="ECO:0000259" key="2">
    <source>
        <dbReference type="Pfam" id="PF03544"/>
    </source>
</evidence>
<protein>
    <recommendedName>
        <fullName evidence="2">TonB C-terminal domain-containing protein</fullName>
    </recommendedName>
</protein>
<feature type="signal peptide" evidence="1">
    <location>
        <begin position="1"/>
        <end position="25"/>
    </location>
</feature>
<dbReference type="InterPro" id="IPR037682">
    <property type="entry name" value="TonB_C"/>
</dbReference>
<evidence type="ECO:0000256" key="1">
    <source>
        <dbReference type="SAM" id="SignalP"/>
    </source>
</evidence>
<organism evidence="3 4">
    <name type="scientific">Hymenobacter setariae</name>
    <dbReference type="NCBI Taxonomy" id="2594794"/>
    <lineage>
        <taxon>Bacteria</taxon>
        <taxon>Pseudomonadati</taxon>
        <taxon>Bacteroidota</taxon>
        <taxon>Cytophagia</taxon>
        <taxon>Cytophagales</taxon>
        <taxon>Hymenobacteraceae</taxon>
        <taxon>Hymenobacter</taxon>
    </lineage>
</organism>
<keyword evidence="1" id="KW-0732">Signal</keyword>
<evidence type="ECO:0000313" key="4">
    <source>
        <dbReference type="Proteomes" id="UP000317624"/>
    </source>
</evidence>
<dbReference type="GO" id="GO:0055085">
    <property type="term" value="P:transmembrane transport"/>
    <property type="evidence" value="ECO:0007669"/>
    <property type="project" value="InterPro"/>
</dbReference>
<dbReference type="Gene3D" id="3.30.1150.10">
    <property type="match status" value="1"/>
</dbReference>
<gene>
    <name evidence="3" type="ORF">FNT36_15290</name>
</gene>
<dbReference type="AlphaFoldDB" id="A0A558BR96"/>
<accession>A0A558BR96</accession>
<evidence type="ECO:0000313" key="3">
    <source>
        <dbReference type="EMBL" id="TVT39028.1"/>
    </source>
</evidence>
<dbReference type="Pfam" id="PF03544">
    <property type="entry name" value="TonB_C"/>
    <property type="match status" value="1"/>
</dbReference>
<comment type="caution">
    <text evidence="3">The sequence shown here is derived from an EMBL/GenBank/DDBJ whole genome shotgun (WGS) entry which is preliminary data.</text>
</comment>
<dbReference type="OrthoDB" id="882825at2"/>
<dbReference type="SUPFAM" id="SSF74653">
    <property type="entry name" value="TolA/TonB C-terminal domain"/>
    <property type="match status" value="1"/>
</dbReference>
<feature type="domain" description="TonB C-terminal" evidence="2">
    <location>
        <begin position="84"/>
        <end position="125"/>
    </location>
</feature>
<dbReference type="Proteomes" id="UP000317624">
    <property type="component" value="Unassembled WGS sequence"/>
</dbReference>
<dbReference type="EMBL" id="VMRJ01000004">
    <property type="protein sequence ID" value="TVT39028.1"/>
    <property type="molecule type" value="Genomic_DNA"/>
</dbReference>
<feature type="chain" id="PRO_5021833957" description="TonB C-terminal domain-containing protein" evidence="1">
    <location>
        <begin position="26"/>
        <end position="174"/>
    </location>
</feature>
<sequence>MRQSLRVFLMGLGGSWLLAAAPACAQTGEGVYAAPGHLITFPHRQPPPPPKVDAVVSPILPRFWHDEANGRERASKFYRFMSQYLKYPEPAVKAGVVGRIYVRLTVGPNGKVNAAQVVRRQVASLLATPPTSTEVAAATTSLEAETLRIFWAAKFQVAKIKADTVTVSASYQME</sequence>
<reference evidence="3 4" key="1">
    <citation type="submission" date="2019-07" db="EMBL/GenBank/DDBJ databases">
        <title>Hymenobacter sp. straun FUR1 Genome sequencing and assembly.</title>
        <authorList>
            <person name="Chhetri G."/>
        </authorList>
    </citation>
    <scope>NUCLEOTIDE SEQUENCE [LARGE SCALE GENOMIC DNA]</scope>
    <source>
        <strain evidence="3 4">Fur1</strain>
    </source>
</reference>
<proteinExistence type="predicted"/>